<organism evidence="1 2">
    <name type="scientific">Seminavis robusta</name>
    <dbReference type="NCBI Taxonomy" id="568900"/>
    <lineage>
        <taxon>Eukaryota</taxon>
        <taxon>Sar</taxon>
        <taxon>Stramenopiles</taxon>
        <taxon>Ochrophyta</taxon>
        <taxon>Bacillariophyta</taxon>
        <taxon>Bacillariophyceae</taxon>
        <taxon>Bacillariophycidae</taxon>
        <taxon>Naviculales</taxon>
        <taxon>Naviculaceae</taxon>
        <taxon>Seminavis</taxon>
    </lineage>
</organism>
<evidence type="ECO:0000313" key="1">
    <source>
        <dbReference type="EMBL" id="CAB9505703.1"/>
    </source>
</evidence>
<keyword evidence="2" id="KW-1185">Reference proteome</keyword>
<comment type="caution">
    <text evidence="1">The sequence shown here is derived from an EMBL/GenBank/DDBJ whole genome shotgun (WGS) entry which is preliminary data.</text>
</comment>
<reference evidence="1" key="1">
    <citation type="submission" date="2020-06" db="EMBL/GenBank/DDBJ databases">
        <authorList>
            <consortium name="Plant Systems Biology data submission"/>
        </authorList>
    </citation>
    <scope>NUCLEOTIDE SEQUENCE</scope>
    <source>
        <strain evidence="1">D6</strain>
    </source>
</reference>
<dbReference type="EMBL" id="CAICTM010000239">
    <property type="protein sequence ID" value="CAB9505703.1"/>
    <property type="molecule type" value="Genomic_DNA"/>
</dbReference>
<proteinExistence type="predicted"/>
<dbReference type="AlphaFoldDB" id="A0A9N8H8H2"/>
<protein>
    <submittedName>
        <fullName evidence="1">Uncharacterized protein</fullName>
    </submittedName>
</protein>
<sequence>MSSKAAVVELKFEQKHGTRSEGLSLNHVRAAVPAGLKDRITLQEWLATYDNVSTFLVKEKRDLWLKEGRRDGADITVVGENAWQKVLKEEQARYKDKKVQIALAMISTHAEHEGRRGSVRSIPMGIRFEVEEAKTFDFPGQSNPVAMDAVAEC</sequence>
<accession>A0A9N8H8H2</accession>
<evidence type="ECO:0000313" key="2">
    <source>
        <dbReference type="Proteomes" id="UP001153069"/>
    </source>
</evidence>
<dbReference type="Proteomes" id="UP001153069">
    <property type="component" value="Unassembled WGS sequence"/>
</dbReference>
<gene>
    <name evidence="1" type="ORF">SEMRO_240_G096160.1</name>
</gene>
<name>A0A9N8H8H2_9STRA</name>